<protein>
    <submittedName>
        <fullName evidence="1">Uncharacterized protein</fullName>
    </submittedName>
</protein>
<feature type="non-terminal residue" evidence="1">
    <location>
        <position position="131"/>
    </location>
</feature>
<evidence type="ECO:0000313" key="1">
    <source>
        <dbReference type="EMBL" id="ORY92794.1"/>
    </source>
</evidence>
<name>A0A1Y2G4D5_9BASI</name>
<dbReference type="Proteomes" id="UP000193467">
    <property type="component" value="Unassembled WGS sequence"/>
</dbReference>
<evidence type="ECO:0000313" key="2">
    <source>
        <dbReference type="Proteomes" id="UP000193467"/>
    </source>
</evidence>
<dbReference type="EMBL" id="MCGR01000001">
    <property type="protein sequence ID" value="ORY92794.1"/>
    <property type="molecule type" value="Genomic_DNA"/>
</dbReference>
<dbReference type="InParanoid" id="A0A1Y2G4D5"/>
<gene>
    <name evidence="1" type="ORF">BCR35DRAFT_298336</name>
</gene>
<reference evidence="1 2" key="1">
    <citation type="submission" date="2016-07" db="EMBL/GenBank/DDBJ databases">
        <title>Pervasive Adenine N6-methylation of Active Genes in Fungi.</title>
        <authorList>
            <consortium name="DOE Joint Genome Institute"/>
            <person name="Mondo S.J."/>
            <person name="Dannebaum R.O."/>
            <person name="Kuo R.C."/>
            <person name="Labutti K."/>
            <person name="Haridas S."/>
            <person name="Kuo A."/>
            <person name="Salamov A."/>
            <person name="Ahrendt S.R."/>
            <person name="Lipzen A."/>
            <person name="Sullivan W."/>
            <person name="Andreopoulos W.B."/>
            <person name="Clum A."/>
            <person name="Lindquist E."/>
            <person name="Daum C."/>
            <person name="Ramamoorthy G.K."/>
            <person name="Gryganskyi A."/>
            <person name="Culley D."/>
            <person name="Magnuson J.K."/>
            <person name="James T.Y."/>
            <person name="O'Malley M.A."/>
            <person name="Stajich J.E."/>
            <person name="Spatafora J.W."/>
            <person name="Visel A."/>
            <person name="Grigoriev I.V."/>
        </authorList>
    </citation>
    <scope>NUCLEOTIDE SEQUENCE [LARGE SCALE GENOMIC DNA]</scope>
    <source>
        <strain evidence="1 2">62-1032</strain>
    </source>
</reference>
<keyword evidence="2" id="KW-1185">Reference proteome</keyword>
<accession>A0A1Y2G4D5</accession>
<sequence length="131" mass="14647">TPPIRMSFLPFSARRSVLRRPLSLPPPRFLLPRPITLLFSPPTPQHLSPPPLPPRFLPPLSRRTLYPSPEWAASSDADSDDTLYVDESDIEAAIDDVVQQAHKLGEDGVMLEKVELGRVEEAEEPAEDFVV</sequence>
<proteinExistence type="predicted"/>
<feature type="non-terminal residue" evidence="1">
    <location>
        <position position="1"/>
    </location>
</feature>
<organism evidence="1 2">
    <name type="scientific">Leucosporidium creatinivorum</name>
    <dbReference type="NCBI Taxonomy" id="106004"/>
    <lineage>
        <taxon>Eukaryota</taxon>
        <taxon>Fungi</taxon>
        <taxon>Dikarya</taxon>
        <taxon>Basidiomycota</taxon>
        <taxon>Pucciniomycotina</taxon>
        <taxon>Microbotryomycetes</taxon>
        <taxon>Leucosporidiales</taxon>
        <taxon>Leucosporidium</taxon>
    </lineage>
</organism>
<comment type="caution">
    <text evidence="1">The sequence shown here is derived from an EMBL/GenBank/DDBJ whole genome shotgun (WGS) entry which is preliminary data.</text>
</comment>
<dbReference type="AlphaFoldDB" id="A0A1Y2G4D5"/>